<keyword evidence="2" id="KW-1185">Reference proteome</keyword>
<accession>E6KAP1</accession>
<protein>
    <submittedName>
        <fullName evidence="1">Uncharacterized protein</fullName>
    </submittedName>
</protein>
<sequence length="59" mass="6549">MGDFDGVFKTLIINRLIFVDIYPDLKTGLKGPNRDYEMGTVASQLCPFLLPSVALSQTQ</sequence>
<dbReference type="HOGENOM" id="CLU_2956733_0_0_10"/>
<gene>
    <name evidence="1" type="ORF">HMPREF6485_2677</name>
</gene>
<dbReference type="RefSeq" id="WP_004346848.1">
    <property type="nucleotide sequence ID" value="NZ_GL586311.1"/>
</dbReference>
<proteinExistence type="predicted"/>
<organism evidence="1 2">
    <name type="scientific">Segatella buccae ATCC 33574</name>
    <dbReference type="NCBI Taxonomy" id="873513"/>
    <lineage>
        <taxon>Bacteria</taxon>
        <taxon>Pseudomonadati</taxon>
        <taxon>Bacteroidota</taxon>
        <taxon>Bacteroidia</taxon>
        <taxon>Bacteroidales</taxon>
        <taxon>Prevotellaceae</taxon>
        <taxon>Segatella</taxon>
    </lineage>
</organism>
<comment type="caution">
    <text evidence="1">The sequence shown here is derived from an EMBL/GenBank/DDBJ whole genome shotgun (WGS) entry which is preliminary data.</text>
</comment>
<dbReference type="Proteomes" id="UP000003112">
    <property type="component" value="Unassembled WGS sequence"/>
</dbReference>
<evidence type="ECO:0000313" key="2">
    <source>
        <dbReference type="Proteomes" id="UP000003112"/>
    </source>
</evidence>
<name>E6KAP1_9BACT</name>
<dbReference type="EMBL" id="AEPD01000049">
    <property type="protein sequence ID" value="EFU29351.1"/>
    <property type="molecule type" value="Genomic_DNA"/>
</dbReference>
<reference evidence="1 2" key="1">
    <citation type="submission" date="2010-10" db="EMBL/GenBank/DDBJ databases">
        <authorList>
            <person name="Muzny D."/>
            <person name="Qin X."/>
            <person name="Deng J."/>
            <person name="Jiang H."/>
            <person name="Liu Y."/>
            <person name="Qu J."/>
            <person name="Song X.-Z."/>
            <person name="Zhang L."/>
            <person name="Thornton R."/>
            <person name="Coyle M."/>
            <person name="Francisco L."/>
            <person name="Jackson L."/>
            <person name="Javaid M."/>
            <person name="Korchina V."/>
            <person name="Kovar C."/>
            <person name="Mata R."/>
            <person name="Mathew T."/>
            <person name="Ngo R."/>
            <person name="Nguyen L."/>
            <person name="Nguyen N."/>
            <person name="Okwuonu G."/>
            <person name="Ongeri F."/>
            <person name="Pham C."/>
            <person name="Simmons D."/>
            <person name="Wilczek-Boney K."/>
            <person name="Hale W."/>
            <person name="Jakkamsetti A."/>
            <person name="Pham P."/>
            <person name="Ruth R."/>
            <person name="San Lucas F."/>
            <person name="Warren J."/>
            <person name="Zhang J."/>
            <person name="Zhao Z."/>
            <person name="Zhou C."/>
            <person name="Zhu D."/>
            <person name="Lee S."/>
            <person name="Bess C."/>
            <person name="Blankenburg K."/>
            <person name="Forbes L."/>
            <person name="Fu Q."/>
            <person name="Gubbala S."/>
            <person name="Hirani K."/>
            <person name="Jayaseelan J.C."/>
            <person name="Lara F."/>
            <person name="Munidasa M."/>
            <person name="Palculict T."/>
            <person name="Patil S."/>
            <person name="Pu L.-L."/>
            <person name="Saada N."/>
            <person name="Tang L."/>
            <person name="Weissenberger G."/>
            <person name="Zhu Y."/>
            <person name="Hemphill L."/>
            <person name="Shang Y."/>
            <person name="Youmans B."/>
            <person name="Ayvaz T."/>
            <person name="Ross M."/>
            <person name="Santibanez J."/>
            <person name="Aqrawi P."/>
            <person name="Gross S."/>
            <person name="Joshi V."/>
            <person name="Fowler G."/>
            <person name="Nazareth L."/>
            <person name="Reid J."/>
            <person name="Worley K."/>
            <person name="Petrosino J."/>
            <person name="Highlander S."/>
            <person name="Gibbs R."/>
        </authorList>
    </citation>
    <scope>NUCLEOTIDE SEQUENCE [LARGE SCALE GENOMIC DNA]</scope>
    <source>
        <strain evidence="1 2">ATCC 33574</strain>
    </source>
</reference>
<dbReference type="AlphaFoldDB" id="E6KAP1"/>
<dbReference type="GeneID" id="93537288"/>
<evidence type="ECO:0000313" key="1">
    <source>
        <dbReference type="EMBL" id="EFU29351.1"/>
    </source>
</evidence>